<protein>
    <submittedName>
        <fullName evidence="3">Glycerophosphodiester phosphodiesterase family protein</fullName>
    </submittedName>
</protein>
<organism evidence="3 4">
    <name type="scientific">Candidatus Clostridium eludens</name>
    <dbReference type="NCBI Taxonomy" id="3381663"/>
    <lineage>
        <taxon>Bacteria</taxon>
        <taxon>Bacillati</taxon>
        <taxon>Bacillota</taxon>
        <taxon>Clostridia</taxon>
        <taxon>Eubacteriales</taxon>
        <taxon>Clostridiaceae</taxon>
        <taxon>Clostridium</taxon>
    </lineage>
</organism>
<sequence length="291" mass="33195">MNKATHKSCLLISLILSMILCTSSKSSIVTFENHLNKINNILDFKKVEVISHRAKCFIDQPENSMGGIKDSVEYKVNYAEIDVQETKDGVVVLMHDKTLKRLTGLNKKVSQLSYNEIKELNIGALNLPGYMVEKIPTLEQVVKYSRGRLNLIIHIKPYGNTTDLTKKVIHIIKKNNFINHCIIQSSNCTILTNIRKLDPNIIIGYIVTNPCMSLYSMNVNFYSIEENLVTKTLIENIHNSNKKIYIWTVNGQTSMHKLINLGVDGIITDNPKLLLNIRDFTILKNKYPINY</sequence>
<comment type="caution">
    <text evidence="3">The sequence shown here is derived from an EMBL/GenBank/DDBJ whole genome shotgun (WGS) entry which is preliminary data.</text>
</comment>
<evidence type="ECO:0000256" key="1">
    <source>
        <dbReference type="SAM" id="SignalP"/>
    </source>
</evidence>
<name>A0ABW8SRY7_9CLOT</name>
<reference evidence="3 4" key="1">
    <citation type="submission" date="2024-11" db="EMBL/GenBank/DDBJ databases">
        <authorList>
            <person name="Heng Y.C."/>
            <person name="Lim A.C.H."/>
            <person name="Lee J.K.Y."/>
            <person name="Kittelmann S."/>
        </authorList>
    </citation>
    <scope>NUCLEOTIDE SEQUENCE [LARGE SCALE GENOMIC DNA]</scope>
    <source>
        <strain evidence="3 4">WILCCON 0269</strain>
    </source>
</reference>
<dbReference type="PANTHER" id="PTHR46211">
    <property type="entry name" value="GLYCEROPHOSPHORYL DIESTER PHOSPHODIESTERASE"/>
    <property type="match status" value="1"/>
</dbReference>
<dbReference type="PROSITE" id="PS51704">
    <property type="entry name" value="GP_PDE"/>
    <property type="match status" value="1"/>
</dbReference>
<dbReference type="EMBL" id="JBJHZX010000064">
    <property type="protein sequence ID" value="MFL0198497.1"/>
    <property type="molecule type" value="Genomic_DNA"/>
</dbReference>
<evidence type="ECO:0000313" key="3">
    <source>
        <dbReference type="EMBL" id="MFL0198497.1"/>
    </source>
</evidence>
<dbReference type="RefSeq" id="WP_406794607.1">
    <property type="nucleotide sequence ID" value="NZ_JBJHZX010000064.1"/>
</dbReference>
<dbReference type="InterPro" id="IPR030395">
    <property type="entry name" value="GP_PDE_dom"/>
</dbReference>
<dbReference type="Pfam" id="PF03009">
    <property type="entry name" value="GDPD"/>
    <property type="match status" value="1"/>
</dbReference>
<dbReference type="SUPFAM" id="SSF51695">
    <property type="entry name" value="PLC-like phosphodiesterases"/>
    <property type="match status" value="1"/>
</dbReference>
<evidence type="ECO:0000313" key="4">
    <source>
        <dbReference type="Proteomes" id="UP001623660"/>
    </source>
</evidence>
<evidence type="ECO:0000259" key="2">
    <source>
        <dbReference type="PROSITE" id="PS51704"/>
    </source>
</evidence>
<feature type="chain" id="PRO_5045931350" evidence="1">
    <location>
        <begin position="29"/>
        <end position="291"/>
    </location>
</feature>
<proteinExistence type="predicted"/>
<dbReference type="Gene3D" id="3.20.20.190">
    <property type="entry name" value="Phosphatidylinositol (PI) phosphodiesterase"/>
    <property type="match status" value="1"/>
</dbReference>
<accession>A0ABW8SRY7</accession>
<dbReference type="PANTHER" id="PTHR46211:SF8">
    <property type="entry name" value="PHOSPHODIESTERASE"/>
    <property type="match status" value="1"/>
</dbReference>
<feature type="domain" description="GP-PDE" evidence="2">
    <location>
        <begin position="47"/>
        <end position="278"/>
    </location>
</feature>
<keyword evidence="4" id="KW-1185">Reference proteome</keyword>
<keyword evidence="1" id="KW-0732">Signal</keyword>
<feature type="signal peptide" evidence="1">
    <location>
        <begin position="1"/>
        <end position="28"/>
    </location>
</feature>
<dbReference type="InterPro" id="IPR017946">
    <property type="entry name" value="PLC-like_Pdiesterase_TIM-brl"/>
</dbReference>
<dbReference type="Proteomes" id="UP001623660">
    <property type="component" value="Unassembled WGS sequence"/>
</dbReference>
<gene>
    <name evidence="3" type="ORF">ACJDU8_23485</name>
</gene>